<comment type="similarity">
    <text evidence="1 4">Belongs to the DegT/DnrJ/EryC1 family.</text>
</comment>
<feature type="active site" description="Proton acceptor" evidence="2">
    <location>
        <position position="203"/>
    </location>
</feature>
<evidence type="ECO:0000313" key="6">
    <source>
        <dbReference type="Proteomes" id="UP000009047"/>
    </source>
</evidence>
<evidence type="ECO:0000313" key="5">
    <source>
        <dbReference type="EMBL" id="ADK84549.1"/>
    </source>
</evidence>
<dbReference type="KEGG" id="dbr:Deba_1181"/>
<dbReference type="HOGENOM" id="CLU_033332_0_3_7"/>
<evidence type="ECO:0000256" key="2">
    <source>
        <dbReference type="PIRSR" id="PIRSR000390-1"/>
    </source>
</evidence>
<dbReference type="AlphaFoldDB" id="E1QFT9"/>
<dbReference type="PIRSF" id="PIRSF000390">
    <property type="entry name" value="PLP_StrS"/>
    <property type="match status" value="1"/>
</dbReference>
<proteinExistence type="inferred from homology"/>
<dbReference type="STRING" id="644282.Deba_1181"/>
<dbReference type="GO" id="GO:0008483">
    <property type="term" value="F:transaminase activity"/>
    <property type="evidence" value="ECO:0007669"/>
    <property type="project" value="UniProtKB-KW"/>
</dbReference>
<dbReference type="PANTHER" id="PTHR30244">
    <property type="entry name" value="TRANSAMINASE"/>
    <property type="match status" value="1"/>
</dbReference>
<dbReference type="EMBL" id="CP002085">
    <property type="protein sequence ID" value="ADK84549.1"/>
    <property type="molecule type" value="Genomic_DNA"/>
</dbReference>
<dbReference type="SUPFAM" id="SSF53383">
    <property type="entry name" value="PLP-dependent transferases"/>
    <property type="match status" value="1"/>
</dbReference>
<evidence type="ECO:0000256" key="1">
    <source>
        <dbReference type="ARBA" id="ARBA00037999"/>
    </source>
</evidence>
<name>E1QFT9_DESB2</name>
<evidence type="ECO:0000256" key="4">
    <source>
        <dbReference type="RuleBase" id="RU004508"/>
    </source>
</evidence>
<dbReference type="eggNOG" id="COG0399">
    <property type="taxonomic scope" value="Bacteria"/>
</dbReference>
<dbReference type="Proteomes" id="UP000009047">
    <property type="component" value="Chromosome"/>
</dbReference>
<sequence length="401" mass="43773">MLPLRQDYLPFSRPSFGPEEEREIIECLRSGWITTGPRTHRFEEAFAAFCGAPHAVACNSGTSALQLAVAALGLGPGDDVLVPSFTWVSTAAVVAHQGARPVLCEIDPQAWTMDPVWLERFIETRYKKDAAGLMVGPEGGRLRAMIPVHYAGQAADMAPLMELAQKYGLKVIEDAAHCVGSTYQGRHLGLIGDVGCFSFYANKNMTTAEGGMLICRDQALADKLRVLGMHGLSKDAWKRYAKGGSWWQPVVELGFKFNMTDIAASLGLHQLAKVEGFNQRRRQLAAIYDQGLSGLTNLSVCQDLGRGVHARHLYAICLEPGAPLDKTAMIAALAQRNIGAGVHYIPVHIHPYYQQNFGYKRGDLPATERVYDGQISLPLFPDMTDDDAAYVIDSVRGLLAG</sequence>
<reference evidence="5 6" key="1">
    <citation type="journal article" date="2010" name="Stand. Genomic Sci.">
        <title>Complete genome sequence of Desulfarculus baarsii type strain (2st14).</title>
        <authorList>
            <person name="Sun H."/>
            <person name="Spring S."/>
            <person name="Lapidus A."/>
            <person name="Davenport K."/>
            <person name="Del Rio T.G."/>
            <person name="Tice H."/>
            <person name="Nolan M."/>
            <person name="Copeland A."/>
            <person name="Cheng J.F."/>
            <person name="Lucas S."/>
            <person name="Tapia R."/>
            <person name="Goodwin L."/>
            <person name="Pitluck S."/>
            <person name="Ivanova N."/>
            <person name="Pagani I."/>
            <person name="Mavromatis K."/>
            <person name="Ovchinnikova G."/>
            <person name="Pati A."/>
            <person name="Chen A."/>
            <person name="Palaniappan K."/>
            <person name="Hauser L."/>
            <person name="Chang Y.J."/>
            <person name="Jeffries C.D."/>
            <person name="Detter J.C."/>
            <person name="Han C."/>
            <person name="Rohde M."/>
            <person name="Brambilla E."/>
            <person name="Goker M."/>
            <person name="Woyke T."/>
            <person name="Bristow J."/>
            <person name="Eisen J.A."/>
            <person name="Markowitz V."/>
            <person name="Hugenholtz P."/>
            <person name="Kyrpides N.C."/>
            <person name="Klenk H.P."/>
            <person name="Land M."/>
        </authorList>
    </citation>
    <scope>NUCLEOTIDE SEQUENCE [LARGE SCALE GENOMIC DNA]</scope>
    <source>
        <strain evidence="6">ATCC 33931 / DSM 2075 / LMG 7858 / VKM B-1802 / 2st14</strain>
    </source>
</reference>
<keyword evidence="6" id="KW-1185">Reference proteome</keyword>
<dbReference type="InterPro" id="IPR015421">
    <property type="entry name" value="PyrdxlP-dep_Trfase_major"/>
</dbReference>
<dbReference type="Gene3D" id="3.40.640.10">
    <property type="entry name" value="Type I PLP-dependent aspartate aminotransferase-like (Major domain)"/>
    <property type="match status" value="1"/>
</dbReference>
<dbReference type="OrthoDB" id="9766188at2"/>
<dbReference type="Pfam" id="PF01041">
    <property type="entry name" value="DegT_DnrJ_EryC1"/>
    <property type="match status" value="1"/>
</dbReference>
<dbReference type="CDD" id="cd00616">
    <property type="entry name" value="AHBA_syn"/>
    <property type="match status" value="1"/>
</dbReference>
<dbReference type="PANTHER" id="PTHR30244:SF34">
    <property type="entry name" value="DTDP-4-AMINO-4,6-DIDEOXYGALACTOSE TRANSAMINASE"/>
    <property type="match status" value="1"/>
</dbReference>
<keyword evidence="5" id="KW-0032">Aminotransferase</keyword>
<organism evidence="5 6">
    <name type="scientific">Desulfarculus baarsii (strain ATCC 33931 / DSM 2075 / LMG 7858 / VKM B-1802 / 2st14)</name>
    <dbReference type="NCBI Taxonomy" id="644282"/>
    <lineage>
        <taxon>Bacteria</taxon>
        <taxon>Pseudomonadati</taxon>
        <taxon>Thermodesulfobacteriota</taxon>
        <taxon>Desulfarculia</taxon>
        <taxon>Desulfarculales</taxon>
        <taxon>Desulfarculaceae</taxon>
        <taxon>Desulfarculus</taxon>
    </lineage>
</organism>
<protein>
    <submittedName>
        <fullName evidence="5">DegT/DnrJ/EryC1/StrS aminotransferase</fullName>
    </submittedName>
</protein>
<keyword evidence="3 4" id="KW-0663">Pyridoxal phosphate</keyword>
<dbReference type="GO" id="GO:0000271">
    <property type="term" value="P:polysaccharide biosynthetic process"/>
    <property type="evidence" value="ECO:0007669"/>
    <property type="project" value="TreeGrafter"/>
</dbReference>
<dbReference type="GO" id="GO:0030170">
    <property type="term" value="F:pyridoxal phosphate binding"/>
    <property type="evidence" value="ECO:0007669"/>
    <property type="project" value="TreeGrafter"/>
</dbReference>
<gene>
    <name evidence="5" type="ordered locus">Deba_1181</name>
</gene>
<dbReference type="InterPro" id="IPR015424">
    <property type="entry name" value="PyrdxlP-dep_Trfase"/>
</dbReference>
<dbReference type="Gene3D" id="3.90.1150.10">
    <property type="entry name" value="Aspartate Aminotransferase, domain 1"/>
    <property type="match status" value="1"/>
</dbReference>
<dbReference type="InterPro" id="IPR015422">
    <property type="entry name" value="PyrdxlP-dep_Trfase_small"/>
</dbReference>
<evidence type="ECO:0000256" key="3">
    <source>
        <dbReference type="PIRSR" id="PIRSR000390-2"/>
    </source>
</evidence>
<keyword evidence="5" id="KW-0808">Transferase</keyword>
<dbReference type="RefSeq" id="WP_013258003.1">
    <property type="nucleotide sequence ID" value="NC_014365.1"/>
</dbReference>
<accession>E1QFT9</accession>
<dbReference type="InterPro" id="IPR000653">
    <property type="entry name" value="DegT/StrS_aminotransferase"/>
</dbReference>
<feature type="modified residue" description="N6-(pyridoxal phosphate)lysine" evidence="3">
    <location>
        <position position="203"/>
    </location>
</feature>